<sequence>MVFHSIIQIRDGWRCTQYGRCFNFLRTPYSTMISQSTLSDNSAESVMTHGSITLKAVFQRRGHMWLITPSYCYLAT</sequence>
<dbReference type="EMBL" id="ML735806">
    <property type="protein sequence ID" value="KAE8413462.1"/>
    <property type="molecule type" value="Genomic_DNA"/>
</dbReference>
<evidence type="ECO:0000313" key="1">
    <source>
        <dbReference type="EMBL" id="KAE8413462.1"/>
    </source>
</evidence>
<organism evidence="1 2">
    <name type="scientific">Aspergillus pseudocaelatus</name>
    <dbReference type="NCBI Taxonomy" id="1825620"/>
    <lineage>
        <taxon>Eukaryota</taxon>
        <taxon>Fungi</taxon>
        <taxon>Dikarya</taxon>
        <taxon>Ascomycota</taxon>
        <taxon>Pezizomycotina</taxon>
        <taxon>Eurotiomycetes</taxon>
        <taxon>Eurotiomycetidae</taxon>
        <taxon>Eurotiales</taxon>
        <taxon>Aspergillaceae</taxon>
        <taxon>Aspergillus</taxon>
        <taxon>Aspergillus subgen. Circumdati</taxon>
    </lineage>
</organism>
<dbReference type="Proteomes" id="UP000325395">
    <property type="component" value="Unassembled WGS sequence"/>
</dbReference>
<proteinExistence type="predicted"/>
<protein>
    <submittedName>
        <fullName evidence="1">Uncharacterized protein</fullName>
    </submittedName>
</protein>
<reference evidence="1 2" key="1">
    <citation type="submission" date="2019-04" db="EMBL/GenBank/DDBJ databases">
        <authorList>
            <consortium name="DOE Joint Genome Institute"/>
            <person name="Mondo S."/>
            <person name="Kjaerbolling I."/>
            <person name="Vesth T."/>
            <person name="Frisvad J.C."/>
            <person name="Nybo J.L."/>
            <person name="Theobald S."/>
            <person name="Kildgaard S."/>
            <person name="Isbrandt T."/>
            <person name="Kuo A."/>
            <person name="Sato A."/>
            <person name="Lyhne E.K."/>
            <person name="Kogle M.E."/>
            <person name="Wiebenga A."/>
            <person name="Kun R.S."/>
            <person name="Lubbers R.J."/>
            <person name="Makela M.R."/>
            <person name="Barry K."/>
            <person name="Chovatia M."/>
            <person name="Clum A."/>
            <person name="Daum C."/>
            <person name="Haridas S."/>
            <person name="He G."/>
            <person name="LaButti K."/>
            <person name="Lipzen A."/>
            <person name="Riley R."/>
            <person name="Salamov A."/>
            <person name="Simmons B.A."/>
            <person name="Magnuson J.K."/>
            <person name="Henrissat B."/>
            <person name="Mortensen U.H."/>
            <person name="Larsen T.O."/>
            <person name="Devries R.P."/>
            <person name="Grigoriev I.V."/>
            <person name="Machida M."/>
            <person name="Baker S.E."/>
            <person name="Andersen M.R."/>
            <person name="Cantor M.N."/>
            <person name="Hua S.X."/>
        </authorList>
    </citation>
    <scope>NUCLEOTIDE SEQUENCE [LARGE SCALE GENOMIC DNA]</scope>
    <source>
        <strain evidence="1 2">CBS 117616</strain>
    </source>
</reference>
<accession>A0ABQ6W8K1</accession>
<gene>
    <name evidence="1" type="ORF">BDV36DRAFT_268310</name>
</gene>
<evidence type="ECO:0000313" key="2">
    <source>
        <dbReference type="Proteomes" id="UP000325395"/>
    </source>
</evidence>
<keyword evidence="2" id="KW-1185">Reference proteome</keyword>
<name>A0ABQ6W8K1_9EURO</name>